<reference evidence="1" key="1">
    <citation type="submission" date="2021-06" db="EMBL/GenBank/DDBJ databases">
        <authorList>
            <person name="Kallberg Y."/>
            <person name="Tangrot J."/>
            <person name="Rosling A."/>
        </authorList>
    </citation>
    <scope>NUCLEOTIDE SEQUENCE</scope>
    <source>
        <strain evidence="1">AU212A</strain>
    </source>
</reference>
<evidence type="ECO:0000313" key="2">
    <source>
        <dbReference type="Proteomes" id="UP000789860"/>
    </source>
</evidence>
<accession>A0ACA9NL50</accession>
<comment type="caution">
    <text evidence="1">The sequence shown here is derived from an EMBL/GenBank/DDBJ whole genome shotgun (WGS) entry which is preliminary data.</text>
</comment>
<organism evidence="1 2">
    <name type="scientific">Scutellospora calospora</name>
    <dbReference type="NCBI Taxonomy" id="85575"/>
    <lineage>
        <taxon>Eukaryota</taxon>
        <taxon>Fungi</taxon>
        <taxon>Fungi incertae sedis</taxon>
        <taxon>Mucoromycota</taxon>
        <taxon>Glomeromycotina</taxon>
        <taxon>Glomeromycetes</taxon>
        <taxon>Diversisporales</taxon>
        <taxon>Gigasporaceae</taxon>
        <taxon>Scutellospora</taxon>
    </lineage>
</organism>
<name>A0ACA9NL50_9GLOM</name>
<sequence length="54" mass="6103">MENGYILTDDIYFAEEEKIEVETPGEDKQIAEAPKDANDQVTKGGAFDTFLEFE</sequence>
<keyword evidence="2" id="KW-1185">Reference proteome</keyword>
<feature type="non-terminal residue" evidence="1">
    <location>
        <position position="54"/>
    </location>
</feature>
<gene>
    <name evidence="1" type="ORF">SCALOS_LOCUS8875</name>
</gene>
<dbReference type="Proteomes" id="UP000789860">
    <property type="component" value="Unassembled WGS sequence"/>
</dbReference>
<protein>
    <submittedName>
        <fullName evidence="1">5424_t:CDS:1</fullName>
    </submittedName>
</protein>
<evidence type="ECO:0000313" key="1">
    <source>
        <dbReference type="EMBL" id="CAG8656732.1"/>
    </source>
</evidence>
<dbReference type="EMBL" id="CAJVPM010025161">
    <property type="protein sequence ID" value="CAG8656732.1"/>
    <property type="molecule type" value="Genomic_DNA"/>
</dbReference>
<proteinExistence type="predicted"/>